<gene>
    <name evidence="1" type="ORF">GCM10009668_31300</name>
</gene>
<dbReference type="Pfam" id="PF00106">
    <property type="entry name" value="adh_short"/>
    <property type="match status" value="2"/>
</dbReference>
<dbReference type="CDD" id="cd05233">
    <property type="entry name" value="SDR_c"/>
    <property type="match status" value="1"/>
</dbReference>
<keyword evidence="2" id="KW-1185">Reference proteome</keyword>
<evidence type="ECO:0000313" key="1">
    <source>
        <dbReference type="EMBL" id="GAA1108756.1"/>
    </source>
</evidence>
<organism evidence="1 2">
    <name type="scientific">Nocardioides dubius</name>
    <dbReference type="NCBI Taxonomy" id="317019"/>
    <lineage>
        <taxon>Bacteria</taxon>
        <taxon>Bacillati</taxon>
        <taxon>Actinomycetota</taxon>
        <taxon>Actinomycetes</taxon>
        <taxon>Propionibacteriales</taxon>
        <taxon>Nocardioidaceae</taxon>
        <taxon>Nocardioides</taxon>
    </lineage>
</organism>
<comment type="caution">
    <text evidence="1">The sequence shown here is derived from an EMBL/GenBank/DDBJ whole genome shotgun (WGS) entry which is preliminary data.</text>
</comment>
<dbReference type="InterPro" id="IPR036291">
    <property type="entry name" value="NAD(P)-bd_dom_sf"/>
</dbReference>
<evidence type="ECO:0000313" key="2">
    <source>
        <dbReference type="Proteomes" id="UP001501581"/>
    </source>
</evidence>
<dbReference type="SUPFAM" id="SSF51735">
    <property type="entry name" value="NAD(P)-binding Rossmann-fold domains"/>
    <property type="match status" value="1"/>
</dbReference>
<dbReference type="Gene3D" id="3.40.50.720">
    <property type="entry name" value="NAD(P)-binding Rossmann-like Domain"/>
    <property type="match status" value="1"/>
</dbReference>
<dbReference type="InterPro" id="IPR002347">
    <property type="entry name" value="SDR_fam"/>
</dbReference>
<accession>A0ABP4EJY5</accession>
<dbReference type="PANTHER" id="PTHR43975">
    <property type="entry name" value="ZGC:101858"/>
    <property type="match status" value="1"/>
</dbReference>
<protein>
    <submittedName>
        <fullName evidence="1">SDR family NAD(P)-dependent oxidoreductase</fullName>
    </submittedName>
</protein>
<dbReference type="PRINTS" id="PR00081">
    <property type="entry name" value="GDHRDH"/>
</dbReference>
<dbReference type="EMBL" id="BAAALG010000011">
    <property type="protein sequence ID" value="GAA1108756.1"/>
    <property type="molecule type" value="Genomic_DNA"/>
</dbReference>
<dbReference type="PANTHER" id="PTHR43975:SF2">
    <property type="entry name" value="EG:BACR7A4.14 PROTEIN-RELATED"/>
    <property type="match status" value="1"/>
</dbReference>
<name>A0ABP4EJY5_9ACTN</name>
<reference evidence="2" key="1">
    <citation type="journal article" date="2019" name="Int. J. Syst. Evol. Microbiol.">
        <title>The Global Catalogue of Microorganisms (GCM) 10K type strain sequencing project: providing services to taxonomists for standard genome sequencing and annotation.</title>
        <authorList>
            <consortium name="The Broad Institute Genomics Platform"/>
            <consortium name="The Broad Institute Genome Sequencing Center for Infectious Disease"/>
            <person name="Wu L."/>
            <person name="Ma J."/>
        </authorList>
    </citation>
    <scope>NUCLEOTIDE SEQUENCE [LARGE SCALE GENOMIC DNA]</scope>
    <source>
        <strain evidence="2">JCM 13008</strain>
    </source>
</reference>
<proteinExistence type="predicted"/>
<sequence length="289" mass="29645">MGGRGKALVTGATRGIGRQTALVLAEVGYDVAITGRTQREGDGVIAARATGGDDGVHAVPGSLASTAAEIEARGTQALPVVMDLADEQGVIAAVDAVHAAWGKVDVLVNNGFVHLPQQRLFEIDRASADAVWDGNFYHQVLLTRMVVARMLEGDGGLVANMVSGSATTDPRGLPGDGGWGLLYAASKAAFGRLAGIVNAEFAEAGVRAFNIDPGFVVTESGRARGGSEAIEEKGFASADPAASGQVIAWLAAHPEDGAREWLGRTIWAPKLAGALAAATDRVPQAEGVE</sequence>
<dbReference type="RefSeq" id="WP_343995755.1">
    <property type="nucleotide sequence ID" value="NZ_BAAALG010000011.1"/>
</dbReference>
<dbReference type="Proteomes" id="UP001501581">
    <property type="component" value="Unassembled WGS sequence"/>
</dbReference>